<comment type="caution">
    <text evidence="1">The sequence shown here is derived from an EMBL/GenBank/DDBJ whole genome shotgun (WGS) entry which is preliminary data.</text>
</comment>
<keyword evidence="1" id="KW-0808">Transferase</keyword>
<evidence type="ECO:0000313" key="1">
    <source>
        <dbReference type="EMBL" id="TPV33855.1"/>
    </source>
</evidence>
<proteinExistence type="predicted"/>
<dbReference type="AlphaFoldDB" id="A0A506PKL9"/>
<dbReference type="EMBL" id="VHIQ01000003">
    <property type="protein sequence ID" value="TPV33855.1"/>
    <property type="molecule type" value="Genomic_DNA"/>
</dbReference>
<name>A0A506PKL9_9FLAO</name>
<evidence type="ECO:0000313" key="2">
    <source>
        <dbReference type="Proteomes" id="UP000317332"/>
    </source>
</evidence>
<dbReference type="GO" id="GO:0016740">
    <property type="term" value="F:transferase activity"/>
    <property type="evidence" value="ECO:0007669"/>
    <property type="project" value="UniProtKB-KW"/>
</dbReference>
<dbReference type="InterPro" id="IPR029044">
    <property type="entry name" value="Nucleotide-diphossugar_trans"/>
</dbReference>
<sequence length="276" mass="32707">MLANWYNKWQKLKRLMLQIMSLFYHRTFNKTVKKQLKNPKSIPIIIISFNQLYYLKKLVDFLLKHQYQNIVIVDNQSTYPPLLNYLDSIKNKVTIHYLSANSGHLSFWKHQHLVHQYTKGYYALTDPDILPLTECPHDFLNTFRILLDKAYDRTKVGFSLKLDDIPNTNPNKNAILEWESQFWKTKIHPLAWKAEIDTTFALYRPGYNYRLKHFTKAWRTDYPIQAQHGGWYVDIKNLTDEQSYYLKTANASASWQIDESGELINAIHKPLYTNGA</sequence>
<reference evidence="1 2" key="1">
    <citation type="submission" date="2019-06" db="EMBL/GenBank/DDBJ databases">
        <title>Flavobacteriaceae Paucihalobacterium erythroidium CWB-1, complete genome.</title>
        <authorList>
            <person name="Wu S."/>
        </authorList>
    </citation>
    <scope>NUCLEOTIDE SEQUENCE [LARGE SCALE GENOMIC DNA]</scope>
    <source>
        <strain evidence="1 2">CWB-1</strain>
    </source>
</reference>
<dbReference type="Gene3D" id="3.90.550.10">
    <property type="entry name" value="Spore Coat Polysaccharide Biosynthesis Protein SpsA, Chain A"/>
    <property type="match status" value="1"/>
</dbReference>
<gene>
    <name evidence="1" type="ORF">FJ651_06765</name>
</gene>
<dbReference type="Proteomes" id="UP000317332">
    <property type="component" value="Unassembled WGS sequence"/>
</dbReference>
<protein>
    <submittedName>
        <fullName evidence="1">Glycosyltransferase family 2 protein</fullName>
    </submittedName>
</protein>
<dbReference type="SUPFAM" id="SSF53448">
    <property type="entry name" value="Nucleotide-diphospho-sugar transferases"/>
    <property type="match status" value="1"/>
</dbReference>
<organism evidence="1 2">
    <name type="scientific">Paucihalobacter ruber</name>
    <dbReference type="NCBI Taxonomy" id="2567861"/>
    <lineage>
        <taxon>Bacteria</taxon>
        <taxon>Pseudomonadati</taxon>
        <taxon>Bacteroidota</taxon>
        <taxon>Flavobacteriia</taxon>
        <taxon>Flavobacteriales</taxon>
        <taxon>Flavobacteriaceae</taxon>
        <taxon>Paucihalobacter</taxon>
    </lineage>
</organism>
<keyword evidence="2" id="KW-1185">Reference proteome</keyword>
<dbReference type="OrthoDB" id="1666251at2"/>
<accession>A0A506PKL9</accession>